<feature type="region of interest" description="Disordered" evidence="6">
    <location>
        <begin position="124"/>
        <end position="160"/>
    </location>
</feature>
<keyword evidence="2" id="KW-0805">Transcription regulation</keyword>
<dbReference type="PANTHER" id="PTHR16223">
    <property type="entry name" value="TRANSCRIPTION FACTOR BHLH83-RELATED"/>
    <property type="match status" value="1"/>
</dbReference>
<dbReference type="Proteomes" id="UP001567538">
    <property type="component" value="Unassembled WGS sequence"/>
</dbReference>
<keyword evidence="4" id="KW-0804">Transcription</keyword>
<dbReference type="GO" id="GO:0005634">
    <property type="term" value="C:nucleus"/>
    <property type="evidence" value="ECO:0007669"/>
    <property type="project" value="UniProtKB-SubCell"/>
</dbReference>
<evidence type="ECO:0000313" key="8">
    <source>
        <dbReference type="EMBL" id="KAL1564822.1"/>
    </source>
</evidence>
<dbReference type="EMBL" id="JBEAFC010000003">
    <property type="protein sequence ID" value="KAL1564822.1"/>
    <property type="molecule type" value="Genomic_DNA"/>
</dbReference>
<evidence type="ECO:0000256" key="5">
    <source>
        <dbReference type="ARBA" id="ARBA00023242"/>
    </source>
</evidence>
<evidence type="ECO:0000256" key="3">
    <source>
        <dbReference type="ARBA" id="ARBA00023125"/>
    </source>
</evidence>
<evidence type="ECO:0000313" key="9">
    <source>
        <dbReference type="Proteomes" id="UP001567538"/>
    </source>
</evidence>
<dbReference type="InterPro" id="IPR011598">
    <property type="entry name" value="bHLH_dom"/>
</dbReference>
<dbReference type="CDD" id="cd11393">
    <property type="entry name" value="bHLH_AtbHLH_like"/>
    <property type="match status" value="1"/>
</dbReference>
<dbReference type="PANTHER" id="PTHR16223:SF51">
    <property type="entry name" value="TRANSCRIPTION FACTOR BHLH117-RELATED"/>
    <property type="match status" value="1"/>
</dbReference>
<dbReference type="Pfam" id="PF00010">
    <property type="entry name" value="HLH"/>
    <property type="match status" value="1"/>
</dbReference>
<organism evidence="8 9">
    <name type="scientific">Salvia divinorum</name>
    <name type="common">Maria pastora</name>
    <name type="synonym">Diviner's sage</name>
    <dbReference type="NCBI Taxonomy" id="28513"/>
    <lineage>
        <taxon>Eukaryota</taxon>
        <taxon>Viridiplantae</taxon>
        <taxon>Streptophyta</taxon>
        <taxon>Embryophyta</taxon>
        <taxon>Tracheophyta</taxon>
        <taxon>Spermatophyta</taxon>
        <taxon>Magnoliopsida</taxon>
        <taxon>eudicotyledons</taxon>
        <taxon>Gunneridae</taxon>
        <taxon>Pentapetalae</taxon>
        <taxon>asterids</taxon>
        <taxon>lamiids</taxon>
        <taxon>Lamiales</taxon>
        <taxon>Lamiaceae</taxon>
        <taxon>Nepetoideae</taxon>
        <taxon>Mentheae</taxon>
        <taxon>Salviinae</taxon>
        <taxon>Salvia</taxon>
        <taxon>Salvia subgen. Calosphace</taxon>
    </lineage>
</organism>
<gene>
    <name evidence="8" type="ORF">AAHA92_07117</name>
</gene>
<evidence type="ECO:0000256" key="4">
    <source>
        <dbReference type="ARBA" id="ARBA00023163"/>
    </source>
</evidence>
<dbReference type="FunFam" id="4.10.280.10:FF:000021">
    <property type="entry name" value="Transcription factor bHLH130 family"/>
    <property type="match status" value="1"/>
</dbReference>
<evidence type="ECO:0000256" key="1">
    <source>
        <dbReference type="ARBA" id="ARBA00004123"/>
    </source>
</evidence>
<comment type="caution">
    <text evidence="8">The sequence shown here is derived from an EMBL/GenBank/DDBJ whole genome shotgun (WGS) entry which is preliminary data.</text>
</comment>
<name>A0ABD1I8M5_SALDI</name>
<comment type="subcellular location">
    <subcellularLocation>
        <location evidence="1">Nucleus</location>
    </subcellularLocation>
</comment>
<reference evidence="8 9" key="1">
    <citation type="submission" date="2024-06" db="EMBL/GenBank/DDBJ databases">
        <title>A chromosome level genome sequence of Diviner's sage (Salvia divinorum).</title>
        <authorList>
            <person name="Ford S.A."/>
            <person name="Ro D.-K."/>
            <person name="Ness R.W."/>
            <person name="Phillips M.A."/>
        </authorList>
    </citation>
    <scope>NUCLEOTIDE SEQUENCE [LARGE SCALE GENOMIC DNA]</scope>
    <source>
        <strain evidence="8">SAF-2024a</strain>
        <tissue evidence="8">Leaf</tissue>
    </source>
</reference>
<proteinExistence type="predicted"/>
<evidence type="ECO:0000256" key="2">
    <source>
        <dbReference type="ARBA" id="ARBA00023015"/>
    </source>
</evidence>
<keyword evidence="5" id="KW-0539">Nucleus</keyword>
<keyword evidence="9" id="KW-1185">Reference proteome</keyword>
<keyword evidence="3" id="KW-0238">DNA-binding</keyword>
<feature type="domain" description="BHLH" evidence="7">
    <location>
        <begin position="182"/>
        <end position="232"/>
    </location>
</feature>
<dbReference type="AlphaFoldDB" id="A0ABD1I8M5"/>
<dbReference type="SMART" id="SM00353">
    <property type="entry name" value="HLH"/>
    <property type="match status" value="1"/>
</dbReference>
<feature type="region of interest" description="Disordered" evidence="6">
    <location>
        <begin position="1"/>
        <end position="22"/>
    </location>
</feature>
<dbReference type="SUPFAM" id="SSF47459">
    <property type="entry name" value="HLH, helix-loop-helix DNA-binding domain"/>
    <property type="match status" value="1"/>
</dbReference>
<evidence type="ECO:0000259" key="7">
    <source>
        <dbReference type="PROSITE" id="PS50888"/>
    </source>
</evidence>
<dbReference type="InterPro" id="IPR045843">
    <property type="entry name" value="IND-like"/>
</dbReference>
<sequence>MQPPRGSGSAEPTRGDGGGLARYRSAPATWLEALLESDEEQVLPDVVLDIPRPPPPPNASSTAEVDLELLESAGGGGFSNFLRMNSSPAEFLSLLNSSEGLFSNLGIPADYELVPAAQGKRAREAEDLDAISPKKSPSSSSSTYLKREKRRQLQGSGGSFDLDMENLLEDSVMCRVRAKRGCATHPRSIAERERRTRISDRIRKLQELVPNMDKQTNTADMLEEAVAYVKHLQKEIQDLTEHQKKCTCSTND</sequence>
<feature type="compositionally biased region" description="Low complexity" evidence="6">
    <location>
        <begin position="133"/>
        <end position="142"/>
    </location>
</feature>
<dbReference type="InterPro" id="IPR036638">
    <property type="entry name" value="HLH_DNA-bd_sf"/>
</dbReference>
<dbReference type="GO" id="GO:0000976">
    <property type="term" value="F:transcription cis-regulatory region binding"/>
    <property type="evidence" value="ECO:0007669"/>
    <property type="project" value="UniProtKB-ARBA"/>
</dbReference>
<accession>A0ABD1I8M5</accession>
<evidence type="ECO:0000256" key="6">
    <source>
        <dbReference type="SAM" id="MobiDB-lite"/>
    </source>
</evidence>
<dbReference type="Gene3D" id="4.10.280.10">
    <property type="entry name" value="Helix-loop-helix DNA-binding domain"/>
    <property type="match status" value="1"/>
</dbReference>
<protein>
    <submittedName>
        <fullName evidence="8">Transcription factor bHLH80-like</fullName>
    </submittedName>
</protein>
<dbReference type="PROSITE" id="PS50888">
    <property type="entry name" value="BHLH"/>
    <property type="match status" value="1"/>
</dbReference>
<dbReference type="InterPro" id="IPR045239">
    <property type="entry name" value="bHLH95_bHLH"/>
</dbReference>